<dbReference type="Proteomes" id="UP000015105">
    <property type="component" value="Chromosome 1D"/>
</dbReference>
<organism evidence="3 4">
    <name type="scientific">Aegilops tauschii subsp. strangulata</name>
    <name type="common">Goatgrass</name>
    <dbReference type="NCBI Taxonomy" id="200361"/>
    <lineage>
        <taxon>Eukaryota</taxon>
        <taxon>Viridiplantae</taxon>
        <taxon>Streptophyta</taxon>
        <taxon>Embryophyta</taxon>
        <taxon>Tracheophyta</taxon>
        <taxon>Spermatophyta</taxon>
        <taxon>Magnoliopsida</taxon>
        <taxon>Liliopsida</taxon>
        <taxon>Poales</taxon>
        <taxon>Poaceae</taxon>
        <taxon>BOP clade</taxon>
        <taxon>Pooideae</taxon>
        <taxon>Triticodae</taxon>
        <taxon>Triticeae</taxon>
        <taxon>Triticinae</taxon>
        <taxon>Aegilops</taxon>
    </lineage>
</organism>
<protein>
    <submittedName>
        <fullName evidence="3">Uncharacterized protein</fullName>
    </submittedName>
</protein>
<reference evidence="4" key="2">
    <citation type="journal article" date="2017" name="Nat. Plants">
        <title>The Aegilops tauschii genome reveals multiple impacts of transposons.</title>
        <authorList>
            <person name="Zhao G."/>
            <person name="Zou C."/>
            <person name="Li K."/>
            <person name="Wang K."/>
            <person name="Li T."/>
            <person name="Gao L."/>
            <person name="Zhang X."/>
            <person name="Wang H."/>
            <person name="Yang Z."/>
            <person name="Liu X."/>
            <person name="Jiang W."/>
            <person name="Mao L."/>
            <person name="Kong X."/>
            <person name="Jiao Y."/>
            <person name="Jia J."/>
        </authorList>
    </citation>
    <scope>NUCLEOTIDE SEQUENCE [LARGE SCALE GENOMIC DNA]</scope>
    <source>
        <strain evidence="4">cv. AL8/78</strain>
    </source>
</reference>
<dbReference type="PROSITE" id="PS50005">
    <property type="entry name" value="TPR"/>
    <property type="match status" value="1"/>
</dbReference>
<reference evidence="4" key="1">
    <citation type="journal article" date="2014" name="Science">
        <title>Ancient hybridizations among the ancestral genomes of bread wheat.</title>
        <authorList>
            <consortium name="International Wheat Genome Sequencing Consortium,"/>
            <person name="Marcussen T."/>
            <person name="Sandve S.R."/>
            <person name="Heier L."/>
            <person name="Spannagl M."/>
            <person name="Pfeifer M."/>
            <person name="Jakobsen K.S."/>
            <person name="Wulff B.B."/>
            <person name="Steuernagel B."/>
            <person name="Mayer K.F."/>
            <person name="Olsen O.A."/>
        </authorList>
    </citation>
    <scope>NUCLEOTIDE SEQUENCE [LARGE SCALE GENOMIC DNA]</scope>
    <source>
        <strain evidence="4">cv. AL8/78</strain>
    </source>
</reference>
<feature type="compositionally biased region" description="Gly residues" evidence="2">
    <location>
        <begin position="1"/>
        <end position="20"/>
    </location>
</feature>
<keyword evidence="1" id="KW-0802">TPR repeat</keyword>
<keyword evidence="4" id="KW-1185">Reference proteome</keyword>
<reference evidence="3" key="3">
    <citation type="journal article" date="2017" name="Nature">
        <title>Genome sequence of the progenitor of the wheat D genome Aegilops tauschii.</title>
        <authorList>
            <person name="Luo M.C."/>
            <person name="Gu Y.Q."/>
            <person name="Puiu D."/>
            <person name="Wang H."/>
            <person name="Twardziok S.O."/>
            <person name="Deal K.R."/>
            <person name="Huo N."/>
            <person name="Zhu T."/>
            <person name="Wang L."/>
            <person name="Wang Y."/>
            <person name="McGuire P.E."/>
            <person name="Liu S."/>
            <person name="Long H."/>
            <person name="Ramasamy R.K."/>
            <person name="Rodriguez J.C."/>
            <person name="Van S.L."/>
            <person name="Yuan L."/>
            <person name="Wang Z."/>
            <person name="Xia Z."/>
            <person name="Xiao L."/>
            <person name="Anderson O.D."/>
            <person name="Ouyang S."/>
            <person name="Liang Y."/>
            <person name="Zimin A.V."/>
            <person name="Pertea G."/>
            <person name="Qi P."/>
            <person name="Bennetzen J.L."/>
            <person name="Dai X."/>
            <person name="Dawson M.W."/>
            <person name="Muller H.G."/>
            <person name="Kugler K."/>
            <person name="Rivarola-Duarte L."/>
            <person name="Spannagl M."/>
            <person name="Mayer K.F.X."/>
            <person name="Lu F.H."/>
            <person name="Bevan M.W."/>
            <person name="Leroy P."/>
            <person name="Li P."/>
            <person name="You F.M."/>
            <person name="Sun Q."/>
            <person name="Liu Z."/>
            <person name="Lyons E."/>
            <person name="Wicker T."/>
            <person name="Salzberg S.L."/>
            <person name="Devos K.M."/>
            <person name="Dvorak J."/>
        </authorList>
    </citation>
    <scope>NUCLEOTIDE SEQUENCE [LARGE SCALE GENOMIC DNA]</scope>
    <source>
        <strain evidence="3">cv. AL8/78</strain>
    </source>
</reference>
<dbReference type="Gene3D" id="1.25.40.10">
    <property type="entry name" value="Tetratricopeptide repeat domain"/>
    <property type="match status" value="1"/>
</dbReference>
<evidence type="ECO:0000313" key="4">
    <source>
        <dbReference type="Proteomes" id="UP000015105"/>
    </source>
</evidence>
<reference evidence="3" key="4">
    <citation type="submission" date="2019-03" db="UniProtKB">
        <authorList>
            <consortium name="EnsemblPlants"/>
        </authorList>
    </citation>
    <scope>IDENTIFICATION</scope>
</reference>
<dbReference type="PANTHER" id="PTHR47337:SF1">
    <property type="entry name" value="TETRATRICOPEPTIDE REPEAT (TPR)-LIKE SUPERFAMILY PROTEIN"/>
    <property type="match status" value="1"/>
</dbReference>
<feature type="region of interest" description="Disordered" evidence="2">
    <location>
        <begin position="1"/>
        <end position="70"/>
    </location>
</feature>
<evidence type="ECO:0000313" key="3">
    <source>
        <dbReference type="EnsemblPlants" id="AET1Gv20428600.3"/>
    </source>
</evidence>
<dbReference type="EnsemblPlants" id="AET1Gv20428600.3">
    <property type="protein sequence ID" value="AET1Gv20428600.3"/>
    <property type="gene ID" value="AET1Gv20428600"/>
</dbReference>
<dbReference type="SMART" id="SM00028">
    <property type="entry name" value="TPR"/>
    <property type="match status" value="2"/>
</dbReference>
<dbReference type="SUPFAM" id="SSF48452">
    <property type="entry name" value="TPR-like"/>
    <property type="match status" value="1"/>
</dbReference>
<proteinExistence type="predicted"/>
<sequence>RGGRATRGGGWPRAGAGPGGRPRPRRRGPSPGCRTCRRSTASAAGCSARRARPSPPTGAGSSPTTEAVGWGAPASGRLGIAASFPTGCGFALRPCGKQGWATGLRLFLTILGRIFCQIRNSRPNCRPGVQGSDVTLSLPAPAFVSMERLKSAVPADIRRAVGEGTTRDLPSTTSLLLAFLDDLPLFHQVIGELADPELALCRKDKGRAAELKGRGNACFSRREFEQALGFYSQALRYAPISSDGTGDILVPALYVNRASTMHKLGLLEECLRDCDRAISVSPNYAKV</sequence>
<evidence type="ECO:0000256" key="1">
    <source>
        <dbReference type="PROSITE-ProRule" id="PRU00339"/>
    </source>
</evidence>
<dbReference type="InterPro" id="IPR011990">
    <property type="entry name" value="TPR-like_helical_dom_sf"/>
</dbReference>
<dbReference type="InterPro" id="IPR019734">
    <property type="entry name" value="TPR_rpt"/>
</dbReference>
<dbReference type="PANTHER" id="PTHR47337">
    <property type="entry name" value="TETRATRICOPEPTIDE REPEAT (TPR)-LIKE SUPERFAMILY PROTEIN"/>
    <property type="match status" value="1"/>
</dbReference>
<dbReference type="AlphaFoldDB" id="A0A452YJ54"/>
<reference evidence="3" key="5">
    <citation type="journal article" date="2021" name="G3 (Bethesda)">
        <title>Aegilops tauschii genome assembly Aet v5.0 features greater sequence contiguity and improved annotation.</title>
        <authorList>
            <person name="Wang L."/>
            <person name="Zhu T."/>
            <person name="Rodriguez J.C."/>
            <person name="Deal K.R."/>
            <person name="Dubcovsky J."/>
            <person name="McGuire P.E."/>
            <person name="Lux T."/>
            <person name="Spannagl M."/>
            <person name="Mayer K.F.X."/>
            <person name="Baldrich P."/>
            <person name="Meyers B.C."/>
            <person name="Huo N."/>
            <person name="Gu Y.Q."/>
            <person name="Zhou H."/>
            <person name="Devos K.M."/>
            <person name="Bennetzen J.L."/>
            <person name="Unver T."/>
            <person name="Budak H."/>
            <person name="Gulick P.J."/>
            <person name="Galiba G."/>
            <person name="Kalapos B."/>
            <person name="Nelson D.R."/>
            <person name="Li P."/>
            <person name="You F.M."/>
            <person name="Luo M.C."/>
            <person name="Dvorak J."/>
        </authorList>
    </citation>
    <scope>NUCLEOTIDE SEQUENCE [LARGE SCALE GENOMIC DNA]</scope>
    <source>
        <strain evidence="3">cv. AL8/78</strain>
    </source>
</reference>
<dbReference type="Gramene" id="AET1Gv20428600.3">
    <property type="protein sequence ID" value="AET1Gv20428600.3"/>
    <property type="gene ID" value="AET1Gv20428600"/>
</dbReference>
<feature type="compositionally biased region" description="Low complexity" evidence="2">
    <location>
        <begin position="29"/>
        <end position="48"/>
    </location>
</feature>
<feature type="repeat" description="TPR" evidence="1">
    <location>
        <begin position="208"/>
        <end position="241"/>
    </location>
</feature>
<accession>A0A452YJ54</accession>
<name>A0A452YJ54_AEGTS</name>
<evidence type="ECO:0000256" key="2">
    <source>
        <dbReference type="SAM" id="MobiDB-lite"/>
    </source>
</evidence>